<evidence type="ECO:0000313" key="1">
    <source>
        <dbReference type="EMBL" id="GBL85109.1"/>
    </source>
</evidence>
<name>A0A4Y2B0Z8_ARAVE</name>
<gene>
    <name evidence="1" type="ORF">AVEN_221328_1</name>
</gene>
<reference evidence="1 2" key="1">
    <citation type="journal article" date="2019" name="Sci. Rep.">
        <title>Orb-weaving spider Araneus ventricosus genome elucidates the spidroin gene catalogue.</title>
        <authorList>
            <person name="Kono N."/>
            <person name="Nakamura H."/>
            <person name="Ohtoshi R."/>
            <person name="Moran D.A.P."/>
            <person name="Shinohara A."/>
            <person name="Yoshida Y."/>
            <person name="Fujiwara M."/>
            <person name="Mori M."/>
            <person name="Tomita M."/>
            <person name="Arakawa K."/>
        </authorList>
    </citation>
    <scope>NUCLEOTIDE SEQUENCE [LARGE SCALE GENOMIC DNA]</scope>
</reference>
<dbReference type="EMBL" id="BGPR01000041">
    <property type="protein sequence ID" value="GBL85109.1"/>
    <property type="molecule type" value="Genomic_DNA"/>
</dbReference>
<keyword evidence="2" id="KW-1185">Reference proteome</keyword>
<proteinExistence type="predicted"/>
<dbReference type="Proteomes" id="UP000499080">
    <property type="component" value="Unassembled WGS sequence"/>
</dbReference>
<accession>A0A4Y2B0Z8</accession>
<sequence length="94" mass="10733">MLSFDASFIFNLDAIDKFVHTSIFPPEKRLIELTETISNSENQVYMDGPRIKSEIGFTACIFKNNEPFQDFLFRLKPYNSVFQAELAAIDFAAG</sequence>
<protein>
    <submittedName>
        <fullName evidence="1">Uncharacterized protein</fullName>
    </submittedName>
</protein>
<evidence type="ECO:0000313" key="2">
    <source>
        <dbReference type="Proteomes" id="UP000499080"/>
    </source>
</evidence>
<dbReference type="AlphaFoldDB" id="A0A4Y2B0Z8"/>
<organism evidence="1 2">
    <name type="scientific">Araneus ventricosus</name>
    <name type="common">Orbweaver spider</name>
    <name type="synonym">Epeira ventricosa</name>
    <dbReference type="NCBI Taxonomy" id="182803"/>
    <lineage>
        <taxon>Eukaryota</taxon>
        <taxon>Metazoa</taxon>
        <taxon>Ecdysozoa</taxon>
        <taxon>Arthropoda</taxon>
        <taxon>Chelicerata</taxon>
        <taxon>Arachnida</taxon>
        <taxon>Araneae</taxon>
        <taxon>Araneomorphae</taxon>
        <taxon>Entelegynae</taxon>
        <taxon>Araneoidea</taxon>
        <taxon>Araneidae</taxon>
        <taxon>Araneus</taxon>
    </lineage>
</organism>
<comment type="caution">
    <text evidence="1">The sequence shown here is derived from an EMBL/GenBank/DDBJ whole genome shotgun (WGS) entry which is preliminary data.</text>
</comment>